<dbReference type="AlphaFoldDB" id="A0A1X0D358"/>
<reference evidence="12 13" key="1">
    <citation type="submission" date="2016-12" db="EMBL/GenBank/DDBJ databases">
        <title>The new phylogeny of genus Mycobacterium.</title>
        <authorList>
            <person name="Tortoli E."/>
            <person name="Trovato A."/>
            <person name="Cirillo D.M."/>
        </authorList>
    </citation>
    <scope>NUCLEOTIDE SEQUENCE [LARGE SCALE GENOMIC DNA]</scope>
    <source>
        <strain evidence="12 13">DSM 45130</strain>
    </source>
</reference>
<keyword evidence="10 11" id="KW-0804">Transcription</keyword>
<evidence type="ECO:0000256" key="2">
    <source>
        <dbReference type="ARBA" id="ARBA00006597"/>
    </source>
</evidence>
<keyword evidence="3 11" id="KW-0004">4Fe-4S</keyword>
<organism evidence="12 13">
    <name type="scientific">Mycolicibacterium insubricum</name>
    <dbReference type="NCBI Taxonomy" id="444597"/>
    <lineage>
        <taxon>Bacteria</taxon>
        <taxon>Bacillati</taxon>
        <taxon>Actinomycetota</taxon>
        <taxon>Actinomycetes</taxon>
        <taxon>Mycobacteriales</taxon>
        <taxon>Mycobacteriaceae</taxon>
        <taxon>Mycolicibacterium</taxon>
    </lineage>
</organism>
<evidence type="ECO:0000256" key="5">
    <source>
        <dbReference type="ARBA" id="ARBA00023004"/>
    </source>
</evidence>
<feature type="binding site" evidence="11">
    <location>
        <position position="6"/>
    </location>
    <ligand>
        <name>[4Fe-4S] cluster</name>
        <dbReference type="ChEBI" id="CHEBI:49883"/>
    </ligand>
</feature>
<dbReference type="GO" id="GO:0005737">
    <property type="term" value="C:cytoplasm"/>
    <property type="evidence" value="ECO:0007669"/>
    <property type="project" value="UniProtKB-SubCell"/>
</dbReference>
<feature type="binding site" evidence="11">
    <location>
        <position position="46"/>
    </location>
    <ligand>
        <name>[4Fe-4S] cluster</name>
        <dbReference type="ChEBI" id="CHEBI:49883"/>
    </ligand>
</feature>
<sequence length="134" mass="14893">MELPPCTTDPDLWFGYCDDDSTDGTSKARVYQAAALTARTLCLRRCPLAQQRRCARYALEGGEAFGVWAGIKLPGNQWRQRRELDRARAHLRRIAAGEVTPREIPENDALLRRGGGPAPAQAIVFHLPVRRPAA</sequence>
<keyword evidence="11" id="KW-0963">Cytoplasm</keyword>
<evidence type="ECO:0000256" key="7">
    <source>
        <dbReference type="ARBA" id="ARBA00023015"/>
    </source>
</evidence>
<evidence type="ECO:0000256" key="1">
    <source>
        <dbReference type="ARBA" id="ARBA00004496"/>
    </source>
</evidence>
<gene>
    <name evidence="11" type="primary">whiB</name>
    <name evidence="12" type="ORF">BST26_16680</name>
</gene>
<dbReference type="GO" id="GO:0035731">
    <property type="term" value="F:dinitrosyl-iron complex binding"/>
    <property type="evidence" value="ECO:0007669"/>
    <property type="project" value="UniProtKB-UniRule"/>
</dbReference>
<protein>
    <recommendedName>
        <fullName evidence="11">Transcriptional regulator WhiB</fullName>
    </recommendedName>
</protein>
<dbReference type="HAMAP" id="MF_01479">
    <property type="entry name" value="WhiB"/>
    <property type="match status" value="1"/>
</dbReference>
<dbReference type="STRING" id="444597.BST26_16680"/>
<comment type="similarity">
    <text evidence="2 11">Belongs to the WhiB family.</text>
</comment>
<dbReference type="GO" id="GO:0006355">
    <property type="term" value="P:regulation of DNA-templated transcription"/>
    <property type="evidence" value="ECO:0007669"/>
    <property type="project" value="UniProtKB-UniRule"/>
</dbReference>
<evidence type="ECO:0000256" key="8">
    <source>
        <dbReference type="ARBA" id="ARBA00023125"/>
    </source>
</evidence>
<evidence type="ECO:0000256" key="6">
    <source>
        <dbReference type="ARBA" id="ARBA00023014"/>
    </source>
</evidence>
<keyword evidence="9 11" id="KW-1015">Disulfide bond</keyword>
<evidence type="ECO:0000256" key="9">
    <source>
        <dbReference type="ARBA" id="ARBA00023157"/>
    </source>
</evidence>
<evidence type="ECO:0000256" key="10">
    <source>
        <dbReference type="ARBA" id="ARBA00023163"/>
    </source>
</evidence>
<evidence type="ECO:0000256" key="4">
    <source>
        <dbReference type="ARBA" id="ARBA00022723"/>
    </source>
</evidence>
<keyword evidence="8 11" id="KW-0238">DNA-binding</keyword>
<comment type="function">
    <text evidence="11">Acts as a transcriptional regulator. Probably redox-responsive. The apo- but not holo-form probably binds DNA.</text>
</comment>
<keyword evidence="13" id="KW-1185">Reference proteome</keyword>
<evidence type="ECO:0000313" key="13">
    <source>
        <dbReference type="Proteomes" id="UP000192801"/>
    </source>
</evidence>
<accession>A0A1X0D358</accession>
<keyword evidence="6 11" id="KW-0411">Iron-sulfur</keyword>
<comment type="PTM">
    <text evidence="11">Upon Fe-S cluster removal intramolecular disulfide bonds are formed.</text>
</comment>
<keyword evidence="4 11" id="KW-0479">Metal-binding</keyword>
<dbReference type="GO" id="GO:0046872">
    <property type="term" value="F:metal ion binding"/>
    <property type="evidence" value="ECO:0007669"/>
    <property type="project" value="UniProtKB-KW"/>
</dbReference>
<dbReference type="EMBL" id="MVHS01000048">
    <property type="protein sequence ID" value="ORA66821.1"/>
    <property type="molecule type" value="Genomic_DNA"/>
</dbReference>
<dbReference type="PROSITE" id="PS51674">
    <property type="entry name" value="4FE4S_WBL"/>
    <property type="match status" value="1"/>
</dbReference>
<dbReference type="InterPro" id="IPR003482">
    <property type="entry name" value="Whib"/>
</dbReference>
<dbReference type="InterPro" id="IPR034768">
    <property type="entry name" value="4FE4S_WBL"/>
</dbReference>
<feature type="binding site" evidence="11">
    <location>
        <position position="42"/>
    </location>
    <ligand>
        <name>[4Fe-4S] cluster</name>
        <dbReference type="ChEBI" id="CHEBI:49883"/>
    </ligand>
</feature>
<dbReference type="Pfam" id="PF02467">
    <property type="entry name" value="Whib"/>
    <property type="match status" value="1"/>
</dbReference>
<comment type="subcellular location">
    <subcellularLocation>
        <location evidence="1 11">Cytoplasm</location>
    </subcellularLocation>
</comment>
<dbReference type="OrthoDB" id="4750652at2"/>
<comment type="caution">
    <text evidence="12">The sequence shown here is derived from an EMBL/GenBank/DDBJ whole genome shotgun (WGS) entry which is preliminary data.</text>
</comment>
<dbReference type="GO" id="GO:0051539">
    <property type="term" value="F:4 iron, 4 sulfur cluster binding"/>
    <property type="evidence" value="ECO:0007669"/>
    <property type="project" value="UniProtKB-UniRule"/>
</dbReference>
<dbReference type="Proteomes" id="UP000192801">
    <property type="component" value="Unassembled WGS sequence"/>
</dbReference>
<evidence type="ECO:0000313" key="12">
    <source>
        <dbReference type="EMBL" id="ORA66821.1"/>
    </source>
</evidence>
<comment type="PTM">
    <text evidence="11">The Fe-S cluster can be nitrosylated by nitric oxide (NO).</text>
</comment>
<name>A0A1X0D358_9MYCO</name>
<comment type="cofactor">
    <cofactor evidence="11">
        <name>[4Fe-4S] cluster</name>
        <dbReference type="ChEBI" id="CHEBI:49883"/>
    </cofactor>
    <text evidence="11">Binds 1 [4Fe-4S] cluster per subunit. Following nitrosylation of the [4Fe-4S] cluster binds 1 [4Fe-8(NO)] cluster per subunit.</text>
</comment>
<feature type="binding site" evidence="11">
    <location>
        <position position="54"/>
    </location>
    <ligand>
        <name>[4Fe-4S] cluster</name>
        <dbReference type="ChEBI" id="CHEBI:49883"/>
    </ligand>
</feature>
<keyword evidence="7 11" id="KW-0805">Transcription regulation</keyword>
<proteinExistence type="inferred from homology"/>
<evidence type="ECO:0000256" key="3">
    <source>
        <dbReference type="ARBA" id="ARBA00022485"/>
    </source>
</evidence>
<evidence type="ECO:0000256" key="11">
    <source>
        <dbReference type="HAMAP-Rule" id="MF_01479"/>
    </source>
</evidence>
<keyword evidence="5 11" id="KW-0408">Iron</keyword>
<dbReference type="GO" id="GO:0003677">
    <property type="term" value="F:DNA binding"/>
    <property type="evidence" value="ECO:0007669"/>
    <property type="project" value="UniProtKB-UniRule"/>
</dbReference>
<dbReference type="RefSeq" id="WP_083032516.1">
    <property type="nucleotide sequence ID" value="NZ_AP022618.1"/>
</dbReference>